<name>A0A833WD01_9HYME</name>
<comment type="caution">
    <text evidence="1">The sequence shown here is derived from an EMBL/GenBank/DDBJ whole genome shotgun (WGS) entry which is preliminary data.</text>
</comment>
<dbReference type="EMBL" id="WNWW01000232">
    <property type="protein sequence ID" value="KAF3428038.1"/>
    <property type="molecule type" value="Genomic_DNA"/>
</dbReference>
<reference evidence="1" key="1">
    <citation type="submission" date="2019-11" db="EMBL/GenBank/DDBJ databases">
        <title>The nuclear and mitochondrial genomes of Frieseomelitta varia - a highly eusocial stingless bee (Meliponini) with a permanently sterile worker caste.</title>
        <authorList>
            <person name="Freitas F.C.P."/>
            <person name="Lourenco A.P."/>
            <person name="Nunes F.M.F."/>
            <person name="Paschoal A.R."/>
            <person name="Abreu F.C.P."/>
            <person name="Barbin F.O."/>
            <person name="Bataglia L."/>
            <person name="Cardoso-Junior C.A.M."/>
            <person name="Cervoni M.S."/>
            <person name="Silva S.R."/>
            <person name="Dalarmi F."/>
            <person name="Del Lama M.A."/>
            <person name="Depintor T.S."/>
            <person name="Ferreira K.M."/>
            <person name="Goria P.S."/>
            <person name="Jaskot M.C."/>
            <person name="Lago D.C."/>
            <person name="Luna-Lucena D."/>
            <person name="Moda L.M."/>
            <person name="Nascimento L."/>
            <person name="Pedrino M."/>
            <person name="Rabico F.O."/>
            <person name="Sanches F.C."/>
            <person name="Santos D.E."/>
            <person name="Santos C.G."/>
            <person name="Vieira J."/>
            <person name="Lopes T.F."/>
            <person name="Barchuk A.R."/>
            <person name="Hartfelder K."/>
            <person name="Simoes Z.L.P."/>
            <person name="Bitondi M.M.G."/>
            <person name="Pinheiro D.G."/>
        </authorList>
    </citation>
    <scope>NUCLEOTIDE SEQUENCE</scope>
    <source>
        <strain evidence="1">USP_RPSP 00005682</strain>
        <tissue evidence="1">Whole individual</tissue>
    </source>
</reference>
<sequence length="80" mass="9327">MADDSHENGTSNGDVPEIELIIKLFWFYFGGLEQTEHTAKIKIFTLLTLYAMLSSKVYYWIEITKKMDLDYRSVDEAILD</sequence>
<accession>A0A833WD01</accession>
<evidence type="ECO:0000313" key="2">
    <source>
        <dbReference type="Proteomes" id="UP000655588"/>
    </source>
</evidence>
<keyword evidence="2" id="KW-1185">Reference proteome</keyword>
<gene>
    <name evidence="1" type="ORF">E2986_08988</name>
</gene>
<organism evidence="1 2">
    <name type="scientific">Frieseomelitta varia</name>
    <dbReference type="NCBI Taxonomy" id="561572"/>
    <lineage>
        <taxon>Eukaryota</taxon>
        <taxon>Metazoa</taxon>
        <taxon>Ecdysozoa</taxon>
        <taxon>Arthropoda</taxon>
        <taxon>Hexapoda</taxon>
        <taxon>Insecta</taxon>
        <taxon>Pterygota</taxon>
        <taxon>Neoptera</taxon>
        <taxon>Endopterygota</taxon>
        <taxon>Hymenoptera</taxon>
        <taxon>Apocrita</taxon>
        <taxon>Aculeata</taxon>
        <taxon>Apoidea</taxon>
        <taxon>Anthophila</taxon>
        <taxon>Apidae</taxon>
        <taxon>Frieseomelitta</taxon>
    </lineage>
</organism>
<dbReference type="AlphaFoldDB" id="A0A833WD01"/>
<evidence type="ECO:0000313" key="1">
    <source>
        <dbReference type="EMBL" id="KAF3428038.1"/>
    </source>
</evidence>
<proteinExistence type="predicted"/>
<protein>
    <submittedName>
        <fullName evidence="1">Uncharacterized protein</fullName>
    </submittedName>
</protein>
<dbReference type="Proteomes" id="UP000655588">
    <property type="component" value="Unassembled WGS sequence"/>
</dbReference>